<name>A0AAW7ZFP6_9FIRM</name>
<evidence type="ECO:0000259" key="3">
    <source>
        <dbReference type="Pfam" id="PF02834"/>
    </source>
</evidence>
<feature type="short sequence motif" description="HXTX 2" evidence="2">
    <location>
        <begin position="130"/>
        <end position="133"/>
    </location>
</feature>
<comment type="caution">
    <text evidence="4">The sequence shown here is derived from an EMBL/GenBank/DDBJ whole genome shotgun (WGS) entry which is preliminary data.</text>
</comment>
<dbReference type="EC" id="3.1.4.58" evidence="2"/>
<dbReference type="AlphaFoldDB" id="A0AAW7ZFP6"/>
<feature type="short sequence motif" description="HXTX 1" evidence="2">
    <location>
        <begin position="43"/>
        <end position="46"/>
    </location>
</feature>
<dbReference type="RefSeq" id="WP_304544121.1">
    <property type="nucleotide sequence ID" value="NZ_JARPTC010000021.1"/>
</dbReference>
<dbReference type="Pfam" id="PF02834">
    <property type="entry name" value="LigT_PEase"/>
    <property type="match status" value="2"/>
</dbReference>
<dbReference type="NCBIfam" id="TIGR02258">
    <property type="entry name" value="2_5_ligase"/>
    <property type="match status" value="1"/>
</dbReference>
<feature type="domain" description="Phosphoesterase HXTX" evidence="3">
    <location>
        <begin position="10"/>
        <end position="94"/>
    </location>
</feature>
<sequence>MELLRLFVAIDLPRELKKNISQVQRHLAQKSKGIKWVEDVNLHLTLKFLGEVPTERRNDIHLAIKESVQKMASIKLQLKGLGTFGSPGKPNVIWIGIEGQREKLLNLHNSLDAKLSHLGFAREKRRYSPHLTLGRIKEGAVPNDIQQEIDSLRQKNFGELSVASIELFQSKLTSAGPIYKILESTALECQPGV</sequence>
<proteinExistence type="inferred from homology"/>
<organism evidence="4 5">
    <name type="scientific">Desulforamulus aquiferis</name>
    <dbReference type="NCBI Taxonomy" id="1397668"/>
    <lineage>
        <taxon>Bacteria</taxon>
        <taxon>Bacillati</taxon>
        <taxon>Bacillota</taxon>
        <taxon>Clostridia</taxon>
        <taxon>Eubacteriales</taxon>
        <taxon>Peptococcaceae</taxon>
        <taxon>Desulforamulus</taxon>
    </lineage>
</organism>
<dbReference type="EMBL" id="JARPTC010000021">
    <property type="protein sequence ID" value="MDO7788300.1"/>
    <property type="molecule type" value="Genomic_DNA"/>
</dbReference>
<dbReference type="InterPro" id="IPR009097">
    <property type="entry name" value="Cyclic_Pdiesterase"/>
</dbReference>
<evidence type="ECO:0000313" key="5">
    <source>
        <dbReference type="Proteomes" id="UP001172911"/>
    </source>
</evidence>
<dbReference type="Proteomes" id="UP001172911">
    <property type="component" value="Unassembled WGS sequence"/>
</dbReference>
<evidence type="ECO:0000313" key="4">
    <source>
        <dbReference type="EMBL" id="MDO7788300.1"/>
    </source>
</evidence>
<feature type="active site" description="Proton acceptor" evidence="2">
    <location>
        <position position="130"/>
    </location>
</feature>
<comment type="similarity">
    <text evidence="2">Belongs to the 2H phosphoesterase superfamily. ThpR family.</text>
</comment>
<dbReference type="HAMAP" id="MF_01940">
    <property type="entry name" value="RNA_CPDase"/>
    <property type="match status" value="1"/>
</dbReference>
<keyword evidence="1 2" id="KW-0378">Hydrolase</keyword>
<gene>
    <name evidence="4" type="primary">thpR</name>
    <name evidence="4" type="ORF">P6N53_13805</name>
</gene>
<dbReference type="PANTHER" id="PTHR35561">
    <property type="entry name" value="RNA 2',3'-CYCLIC PHOSPHODIESTERASE"/>
    <property type="match status" value="1"/>
</dbReference>
<evidence type="ECO:0000256" key="1">
    <source>
        <dbReference type="ARBA" id="ARBA00022801"/>
    </source>
</evidence>
<comment type="function">
    <text evidence="2">Hydrolyzes RNA 2',3'-cyclic phosphodiester to an RNA 2'-phosphomonoester.</text>
</comment>
<keyword evidence="5" id="KW-1185">Reference proteome</keyword>
<protein>
    <recommendedName>
        <fullName evidence="2">RNA 2',3'-cyclic phosphodiesterase</fullName>
        <shortName evidence="2">RNA 2',3'-CPDase</shortName>
        <ecNumber evidence="2">3.1.4.58</ecNumber>
    </recommendedName>
</protein>
<dbReference type="SUPFAM" id="SSF55144">
    <property type="entry name" value="LigT-like"/>
    <property type="match status" value="1"/>
</dbReference>
<comment type="catalytic activity">
    <reaction evidence="2">
        <text>a 3'-end 2',3'-cyclophospho-ribonucleotide-RNA + H2O = a 3'-end 2'-phospho-ribonucleotide-RNA + H(+)</text>
        <dbReference type="Rhea" id="RHEA:11828"/>
        <dbReference type="Rhea" id="RHEA-COMP:10464"/>
        <dbReference type="Rhea" id="RHEA-COMP:17353"/>
        <dbReference type="ChEBI" id="CHEBI:15377"/>
        <dbReference type="ChEBI" id="CHEBI:15378"/>
        <dbReference type="ChEBI" id="CHEBI:83064"/>
        <dbReference type="ChEBI" id="CHEBI:173113"/>
        <dbReference type="EC" id="3.1.4.58"/>
    </reaction>
</comment>
<dbReference type="GO" id="GO:0004113">
    <property type="term" value="F:2',3'-cyclic-nucleotide 3'-phosphodiesterase activity"/>
    <property type="evidence" value="ECO:0007669"/>
    <property type="project" value="InterPro"/>
</dbReference>
<dbReference type="InterPro" id="IPR004175">
    <property type="entry name" value="RNA_CPDase"/>
</dbReference>
<feature type="domain" description="Phosphoesterase HXTX" evidence="3">
    <location>
        <begin position="98"/>
        <end position="179"/>
    </location>
</feature>
<accession>A0AAW7ZFP6</accession>
<evidence type="ECO:0000256" key="2">
    <source>
        <dbReference type="HAMAP-Rule" id="MF_01940"/>
    </source>
</evidence>
<reference evidence="4" key="1">
    <citation type="journal article" date="2023" name="J. Hazard. Mater.">
        <title>Anaerobic biodegradation of pyrene and benzo[a]pyrene by a new sulfate-reducing Desulforamulus aquiferis strain DSA.</title>
        <authorList>
            <person name="Zhang Z."/>
            <person name="Sun J."/>
            <person name="Gong X."/>
            <person name="Wang C."/>
            <person name="Wang H."/>
        </authorList>
    </citation>
    <scope>NUCLEOTIDE SEQUENCE</scope>
    <source>
        <strain evidence="4">DSA</strain>
    </source>
</reference>
<dbReference type="Gene3D" id="3.90.1140.10">
    <property type="entry name" value="Cyclic phosphodiesterase"/>
    <property type="match status" value="1"/>
</dbReference>
<dbReference type="InterPro" id="IPR014051">
    <property type="entry name" value="Phosphoesterase_HXTX"/>
</dbReference>
<dbReference type="GO" id="GO:0008664">
    <property type="term" value="F:RNA 2',3'-cyclic 3'-phosphodiesterase activity"/>
    <property type="evidence" value="ECO:0007669"/>
    <property type="project" value="UniProtKB-EC"/>
</dbReference>
<feature type="active site" description="Proton donor" evidence="2">
    <location>
        <position position="43"/>
    </location>
</feature>
<reference evidence="4" key="2">
    <citation type="submission" date="2023-03" db="EMBL/GenBank/DDBJ databases">
        <authorList>
            <person name="Zhang Z."/>
        </authorList>
    </citation>
    <scope>NUCLEOTIDE SEQUENCE</scope>
    <source>
        <strain evidence="4">DSA</strain>
    </source>
</reference>
<dbReference type="PANTHER" id="PTHR35561:SF1">
    <property type="entry name" value="RNA 2',3'-CYCLIC PHOSPHODIESTERASE"/>
    <property type="match status" value="1"/>
</dbReference>